<evidence type="ECO:0000313" key="2">
    <source>
        <dbReference type="EMBL" id="RBP23555.1"/>
    </source>
</evidence>
<dbReference type="Proteomes" id="UP001161276">
    <property type="component" value="Unassembled WGS sequence"/>
</dbReference>
<gene>
    <name evidence="2" type="ORF">DFP87_10164</name>
    <name evidence="1" type="ORF">N5K24_26540</name>
</gene>
<name>J4PBU3_9BURK</name>
<dbReference type="OrthoDB" id="8665570at2"/>
<keyword evidence="3" id="KW-1185">Reference proteome</keyword>
<comment type="caution">
    <text evidence="1">The sequence shown here is derived from an EMBL/GenBank/DDBJ whole genome shotgun (WGS) entry which is preliminary data.</text>
</comment>
<accession>A0A366GBY9</accession>
<evidence type="ECO:0000313" key="4">
    <source>
        <dbReference type="Proteomes" id="UP001161276"/>
    </source>
</evidence>
<dbReference type="Proteomes" id="UP000252124">
    <property type="component" value="Unassembled WGS sequence"/>
</dbReference>
<reference evidence="2 3" key="1">
    <citation type="submission" date="2018-06" db="EMBL/GenBank/DDBJ databases">
        <title>Genomic Encyclopedia of Type Strains, Phase III (KMG-III): the genomes of soil and plant-associated and newly described type strains.</title>
        <authorList>
            <person name="Whitman W."/>
        </authorList>
    </citation>
    <scope>NUCLEOTIDE SEQUENCE [LARGE SCALE GENOMIC DNA]</scope>
    <source>
        <strain evidence="2 3">CECT 7342</strain>
    </source>
</reference>
<dbReference type="AlphaFoldDB" id="J4PBU3"/>
<sequence length="69" mass="7429">MAICSDCEGIVQQTRGAAGHAGLISLGAVRSLAAVTRKANHEAFVCGVCDTEWDYLHDKRDPKAGWTRN</sequence>
<evidence type="ECO:0000313" key="3">
    <source>
        <dbReference type="Proteomes" id="UP000252124"/>
    </source>
</evidence>
<dbReference type="EMBL" id="JAOCKG010000017">
    <property type="protein sequence ID" value="MDH2053986.1"/>
    <property type="molecule type" value="Genomic_DNA"/>
</dbReference>
<dbReference type="EMBL" id="QNRM01000001">
    <property type="protein sequence ID" value="RBP23555.1"/>
    <property type="molecule type" value="Genomic_DNA"/>
</dbReference>
<evidence type="ECO:0000313" key="1">
    <source>
        <dbReference type="EMBL" id="MDH2053986.1"/>
    </source>
</evidence>
<accession>J4PBU3</accession>
<reference evidence="1" key="2">
    <citation type="submission" date="2022-09" db="EMBL/GenBank/DDBJ databases">
        <title>Intensive care unit water sources are persistently colonized with multi-drug resistant bacteria and are the site of extensive horizontal gene transfer of antibiotic resistance genes.</title>
        <authorList>
            <person name="Diorio-Toth L."/>
        </authorList>
    </citation>
    <scope>NUCLEOTIDE SEQUENCE</scope>
    <source>
        <strain evidence="1">GD03676</strain>
    </source>
</reference>
<organism evidence="1 4">
    <name type="scientific">Achromobacter marplatensis</name>
    <dbReference type="NCBI Taxonomy" id="470868"/>
    <lineage>
        <taxon>Bacteria</taxon>
        <taxon>Pseudomonadati</taxon>
        <taxon>Pseudomonadota</taxon>
        <taxon>Betaproteobacteria</taxon>
        <taxon>Burkholderiales</taxon>
        <taxon>Alcaligenaceae</taxon>
        <taxon>Achromobacter</taxon>
    </lineage>
</organism>
<dbReference type="GeneID" id="99729505"/>
<dbReference type="RefSeq" id="WP_006224088.1">
    <property type="nucleotide sequence ID" value="NZ_ALJE01000011.1"/>
</dbReference>
<protein>
    <submittedName>
        <fullName evidence="1">Uncharacterized protein</fullName>
    </submittedName>
</protein>
<proteinExistence type="predicted"/>